<dbReference type="PANTHER" id="PTHR33432:SF20">
    <property type="entry name" value="PROTEIN EMSY-LIKE 1"/>
    <property type="match status" value="1"/>
</dbReference>
<evidence type="ECO:0000313" key="5">
    <source>
        <dbReference type="Proteomes" id="UP000265566"/>
    </source>
</evidence>
<dbReference type="InterPro" id="IPR005491">
    <property type="entry name" value="ENT_dom"/>
</dbReference>
<comment type="subcellular location">
    <subcellularLocation>
        <location evidence="1">Nucleus</location>
    </subcellularLocation>
</comment>
<dbReference type="InterPro" id="IPR033485">
    <property type="entry name" value="EMSY-LIKE_plant"/>
</dbReference>
<dbReference type="InterPro" id="IPR036142">
    <property type="entry name" value="ENT_dom-like_sf"/>
</dbReference>
<dbReference type="Gene3D" id="1.10.1240.40">
    <property type="entry name" value="ENT domain"/>
    <property type="match status" value="1"/>
</dbReference>
<sequence>MMTFLPRGKLTWRFKVINLEDAYSAVLCAFKAQSDALTWEKESLITELGIELRVSDEEHRELLGRGQSLPGLSSVKPVQCASTGPTGARHFSNHNSSSNLNAPAEEAQFDPLIGKKVWTRWPEDSHFYEAVITDYNPDEVCLGL</sequence>
<evidence type="ECO:0000256" key="2">
    <source>
        <dbReference type="ARBA" id="ARBA00023242"/>
    </source>
</evidence>
<feature type="domain" description="ENT" evidence="3">
    <location>
        <begin position="11"/>
        <end position="99"/>
    </location>
</feature>
<dbReference type="Proteomes" id="UP000265566">
    <property type="component" value="Chromosome 4"/>
</dbReference>
<dbReference type="SMART" id="SM01191">
    <property type="entry name" value="ENT"/>
    <property type="match status" value="1"/>
</dbReference>
<proteinExistence type="predicted"/>
<dbReference type="AlphaFoldDB" id="A0A396IHI1"/>
<protein>
    <submittedName>
        <fullName evidence="4">Putative ENT domain, protein EMSY-LIKE, plant</fullName>
    </submittedName>
</protein>
<comment type="caution">
    <text evidence="4">The sequence shown here is derived from an EMBL/GenBank/DDBJ whole genome shotgun (WGS) entry which is preliminary data.</text>
</comment>
<name>A0A396IHI1_MEDTR</name>
<dbReference type="Pfam" id="PF03735">
    <property type="entry name" value="ENT"/>
    <property type="match status" value="1"/>
</dbReference>
<dbReference type="SUPFAM" id="SSF63748">
    <property type="entry name" value="Tudor/PWWP/MBT"/>
    <property type="match status" value="1"/>
</dbReference>
<dbReference type="SUPFAM" id="SSF158639">
    <property type="entry name" value="ENT-like"/>
    <property type="match status" value="1"/>
</dbReference>
<dbReference type="GO" id="GO:0005634">
    <property type="term" value="C:nucleus"/>
    <property type="evidence" value="ECO:0007669"/>
    <property type="project" value="UniProtKB-SubCell"/>
</dbReference>
<keyword evidence="2" id="KW-0539">Nucleus</keyword>
<gene>
    <name evidence="4" type="ORF">MtrunA17_Chr4g0056121</name>
</gene>
<evidence type="ECO:0000313" key="4">
    <source>
        <dbReference type="EMBL" id="RHN63235.1"/>
    </source>
</evidence>
<dbReference type="Gramene" id="rna25914">
    <property type="protein sequence ID" value="RHN63235.1"/>
    <property type="gene ID" value="gene25914"/>
</dbReference>
<dbReference type="PROSITE" id="PS51138">
    <property type="entry name" value="ENT"/>
    <property type="match status" value="1"/>
</dbReference>
<dbReference type="PANTHER" id="PTHR33432">
    <property type="entry name" value="PROTEIN EMSY-LIKE 4"/>
    <property type="match status" value="1"/>
</dbReference>
<evidence type="ECO:0000256" key="1">
    <source>
        <dbReference type="ARBA" id="ARBA00004123"/>
    </source>
</evidence>
<dbReference type="GO" id="GO:0050832">
    <property type="term" value="P:defense response to fungus"/>
    <property type="evidence" value="ECO:0007669"/>
    <property type="project" value="InterPro"/>
</dbReference>
<evidence type="ECO:0000259" key="3">
    <source>
        <dbReference type="PROSITE" id="PS51138"/>
    </source>
</evidence>
<dbReference type="Gene3D" id="2.30.30.140">
    <property type="match status" value="1"/>
</dbReference>
<accession>A0A396IHI1</accession>
<organism evidence="4 5">
    <name type="scientific">Medicago truncatula</name>
    <name type="common">Barrel medic</name>
    <name type="synonym">Medicago tribuloides</name>
    <dbReference type="NCBI Taxonomy" id="3880"/>
    <lineage>
        <taxon>Eukaryota</taxon>
        <taxon>Viridiplantae</taxon>
        <taxon>Streptophyta</taxon>
        <taxon>Embryophyta</taxon>
        <taxon>Tracheophyta</taxon>
        <taxon>Spermatophyta</taxon>
        <taxon>Magnoliopsida</taxon>
        <taxon>eudicotyledons</taxon>
        <taxon>Gunneridae</taxon>
        <taxon>Pentapetalae</taxon>
        <taxon>rosids</taxon>
        <taxon>fabids</taxon>
        <taxon>Fabales</taxon>
        <taxon>Fabaceae</taxon>
        <taxon>Papilionoideae</taxon>
        <taxon>50 kb inversion clade</taxon>
        <taxon>NPAAA clade</taxon>
        <taxon>Hologalegina</taxon>
        <taxon>IRL clade</taxon>
        <taxon>Trifolieae</taxon>
        <taxon>Medicago</taxon>
    </lineage>
</organism>
<reference evidence="5" key="1">
    <citation type="journal article" date="2018" name="Nat. Plants">
        <title>Whole-genome landscape of Medicago truncatula symbiotic genes.</title>
        <authorList>
            <person name="Pecrix Y."/>
            <person name="Staton S.E."/>
            <person name="Sallet E."/>
            <person name="Lelandais-Briere C."/>
            <person name="Moreau S."/>
            <person name="Carrere S."/>
            <person name="Blein T."/>
            <person name="Jardinaud M.F."/>
            <person name="Latrasse D."/>
            <person name="Zouine M."/>
            <person name="Zahm M."/>
            <person name="Kreplak J."/>
            <person name="Mayjonade B."/>
            <person name="Satge C."/>
            <person name="Perez M."/>
            <person name="Cauet S."/>
            <person name="Marande W."/>
            <person name="Chantry-Darmon C."/>
            <person name="Lopez-Roques C."/>
            <person name="Bouchez O."/>
            <person name="Berard A."/>
            <person name="Debelle F."/>
            <person name="Munos S."/>
            <person name="Bendahmane A."/>
            <person name="Berges H."/>
            <person name="Niebel A."/>
            <person name="Buitink J."/>
            <person name="Frugier F."/>
            <person name="Benhamed M."/>
            <person name="Crespi M."/>
            <person name="Gouzy J."/>
            <person name="Gamas P."/>
        </authorList>
    </citation>
    <scope>NUCLEOTIDE SEQUENCE [LARGE SCALE GENOMIC DNA]</scope>
    <source>
        <strain evidence="5">cv. Jemalong A17</strain>
    </source>
</reference>
<dbReference type="EMBL" id="PSQE01000004">
    <property type="protein sequence ID" value="RHN63235.1"/>
    <property type="molecule type" value="Genomic_DNA"/>
</dbReference>